<dbReference type="InterPro" id="IPR025291">
    <property type="entry name" value="DUF4153"/>
</dbReference>
<feature type="transmembrane region" description="Helical" evidence="1">
    <location>
        <begin position="395"/>
        <end position="412"/>
    </location>
</feature>
<feature type="transmembrane region" description="Helical" evidence="1">
    <location>
        <begin position="224"/>
        <end position="246"/>
    </location>
</feature>
<keyword evidence="1" id="KW-1133">Transmembrane helix</keyword>
<protein>
    <submittedName>
        <fullName evidence="2">DUF4173 domain-containing protein</fullName>
    </submittedName>
</protein>
<dbReference type="Proteomes" id="UP000664545">
    <property type="component" value="Unassembled WGS sequence"/>
</dbReference>
<dbReference type="Pfam" id="PF13687">
    <property type="entry name" value="DUF4153"/>
    <property type="match status" value="1"/>
</dbReference>
<evidence type="ECO:0000313" key="3">
    <source>
        <dbReference type="Proteomes" id="UP000664545"/>
    </source>
</evidence>
<name>A0A939D9C5_CLOAM</name>
<gene>
    <name evidence="2" type="ORF">JYB65_09105</name>
</gene>
<feature type="transmembrane region" description="Helical" evidence="1">
    <location>
        <begin position="317"/>
        <end position="338"/>
    </location>
</feature>
<organism evidence="2 3">
    <name type="scientific">Clostridium aminobutyricum</name>
    <dbReference type="NCBI Taxonomy" id="33953"/>
    <lineage>
        <taxon>Bacteria</taxon>
        <taxon>Bacillati</taxon>
        <taxon>Bacillota</taxon>
        <taxon>Clostridia</taxon>
        <taxon>Eubacteriales</taxon>
        <taxon>Clostridiaceae</taxon>
        <taxon>Clostridium</taxon>
    </lineage>
</organism>
<dbReference type="AlphaFoldDB" id="A0A939D9C5"/>
<accession>A0A939D9C5</accession>
<feature type="transmembrane region" description="Helical" evidence="1">
    <location>
        <begin position="88"/>
        <end position="104"/>
    </location>
</feature>
<feature type="transmembrane region" description="Helical" evidence="1">
    <location>
        <begin position="424"/>
        <end position="441"/>
    </location>
</feature>
<proteinExistence type="predicted"/>
<feature type="transmembrane region" description="Helical" evidence="1">
    <location>
        <begin position="359"/>
        <end position="383"/>
    </location>
</feature>
<keyword evidence="1" id="KW-0472">Membrane</keyword>
<comment type="caution">
    <text evidence="2">The sequence shown here is derived from an EMBL/GenBank/DDBJ whole genome shotgun (WGS) entry which is preliminary data.</text>
</comment>
<evidence type="ECO:0000313" key="2">
    <source>
        <dbReference type="EMBL" id="MBN7773520.1"/>
    </source>
</evidence>
<dbReference type="RefSeq" id="WP_206582353.1">
    <property type="nucleotide sequence ID" value="NZ_JAFJZZ010000003.1"/>
</dbReference>
<keyword evidence="3" id="KW-1185">Reference proteome</keyword>
<feature type="transmembrane region" description="Helical" evidence="1">
    <location>
        <begin position="177"/>
        <end position="198"/>
    </location>
</feature>
<keyword evidence="1" id="KW-0812">Transmembrane</keyword>
<sequence>MKYYYAESGETSGNSQLHYRNKWTAEPMKFSTGDSWFAAAMLVCGFLYWNLIHFASLSAGVTIFTVILCVVVWSYLNAKGINQTKKSLPWLGLVGLTALLFFLFDDFYIKQFSFMLLSAAFLYWVCRSTGRSLDSTLSVYVLGDAVNQGLLLPFSNFTCGYFGLQDGLKKSKHGRNLIYAAAGIVVFLPLMVLVITQLSNADMAFEQLIDRILNAISIETITEYALQFVVGIPVALYLYGAVYGNISGRHSADLNKNNLIKFAQGIRFAPKLTIYTALTVFNAIYLLFFFSQTTYLFSAFGDVLPNTMTYAEYARRGFFELCKVCTINMGILIAANCFMKRNETMEKQSMEWTETPKMLKIQMSILAVFTILLIVTALSKMAMYIHYYGLTQHRVYAAWFMLALLFTFVVIVARQIKAFNASRIITIGWIAAFLILAYGNVDGNIAKYDMERYEKGTLESLDYKMLFDLSDAAVPYLYEHYQHSTDEKERTILYSGITGRYSWGVVTEPYEKTFRDFNLQAYRAEKIRSILAHEEGRNNPENLSDGEELYPEASYLDAY</sequence>
<dbReference type="EMBL" id="JAFJZZ010000003">
    <property type="protein sequence ID" value="MBN7773520.1"/>
    <property type="molecule type" value="Genomic_DNA"/>
</dbReference>
<evidence type="ECO:0000256" key="1">
    <source>
        <dbReference type="SAM" id="Phobius"/>
    </source>
</evidence>
<reference evidence="2" key="1">
    <citation type="submission" date="2021-02" db="EMBL/GenBank/DDBJ databases">
        <title>Abyssanaerobacter marinus gen.nov., sp., nov, anaerobic bacterium isolated from the Onnuri vent field of Indian Ocean and suggestion of Mogibacteriaceae fam. nov., and proposal of reclassification of ambiguous this family's genus member.</title>
        <authorList>
            <person name="Kim Y.J."/>
            <person name="Yang J.-A."/>
        </authorList>
    </citation>
    <scope>NUCLEOTIDE SEQUENCE</scope>
    <source>
        <strain evidence="2">DSM 2634</strain>
    </source>
</reference>
<feature type="transmembrane region" description="Helical" evidence="1">
    <location>
        <begin position="272"/>
        <end position="297"/>
    </location>
</feature>
<feature type="transmembrane region" description="Helical" evidence="1">
    <location>
        <begin position="55"/>
        <end position="76"/>
    </location>
</feature>